<accession>A0A4U0TJC1</accession>
<evidence type="ECO:0000313" key="2">
    <source>
        <dbReference type="EMBL" id="TKA26220.1"/>
    </source>
</evidence>
<sequence>MPLEERERLGFAGRDLTLTYNLVAYGLVERVTVRRGEIPSVETLALDDAALDGLVKQAHDHGLATARPEPRGQVGGMLVDVDIGETTTALPPDKTTATANSSATVGLPLPSSVNDATLIQAGKQVYPRQTVEAIAIQKLGSDAAALSWALSLEGIDFPAGVNELNPASPESLQCLFRAADLAGGGDAAKRAEVQRNEWW</sequence>
<dbReference type="EMBL" id="NAJP01000339">
    <property type="protein sequence ID" value="TKA21894.1"/>
    <property type="molecule type" value="Genomic_DNA"/>
</dbReference>
<dbReference type="AlphaFoldDB" id="A0A4U0TJC1"/>
<dbReference type="EMBL" id="NAJP01000142">
    <property type="protein sequence ID" value="TKA26220.1"/>
    <property type="molecule type" value="Genomic_DNA"/>
</dbReference>
<gene>
    <name evidence="2" type="ORF">B0A54_17631</name>
    <name evidence="1" type="ORF">B0A54_18034</name>
</gene>
<protein>
    <submittedName>
        <fullName evidence="1">Uncharacterized protein</fullName>
    </submittedName>
</protein>
<evidence type="ECO:0000313" key="3">
    <source>
        <dbReference type="Proteomes" id="UP000310066"/>
    </source>
</evidence>
<proteinExistence type="predicted"/>
<name>A0A4U0TJC1_9PEZI</name>
<evidence type="ECO:0000313" key="1">
    <source>
        <dbReference type="EMBL" id="TKA21894.1"/>
    </source>
</evidence>
<organism evidence="1 3">
    <name type="scientific">Friedmanniomyces endolithicus</name>
    <dbReference type="NCBI Taxonomy" id="329885"/>
    <lineage>
        <taxon>Eukaryota</taxon>
        <taxon>Fungi</taxon>
        <taxon>Dikarya</taxon>
        <taxon>Ascomycota</taxon>
        <taxon>Pezizomycotina</taxon>
        <taxon>Dothideomycetes</taxon>
        <taxon>Dothideomycetidae</taxon>
        <taxon>Mycosphaerellales</taxon>
        <taxon>Teratosphaeriaceae</taxon>
        <taxon>Friedmanniomyces</taxon>
    </lineage>
</organism>
<reference evidence="1 3" key="1">
    <citation type="submission" date="2017-03" db="EMBL/GenBank/DDBJ databases">
        <title>Genomes of endolithic fungi from Antarctica.</title>
        <authorList>
            <person name="Coleine C."/>
            <person name="Masonjones S."/>
            <person name="Stajich J.E."/>
        </authorList>
    </citation>
    <scope>NUCLEOTIDE SEQUENCE [LARGE SCALE GENOMIC DNA]</scope>
    <source>
        <strain evidence="1 3">CCFEE 5311</strain>
    </source>
</reference>
<dbReference type="Proteomes" id="UP000310066">
    <property type="component" value="Unassembled WGS sequence"/>
</dbReference>
<comment type="caution">
    <text evidence="1">The sequence shown here is derived from an EMBL/GenBank/DDBJ whole genome shotgun (WGS) entry which is preliminary data.</text>
</comment>